<dbReference type="OrthoDB" id="2441062at2759"/>
<keyword evidence="3" id="KW-1185">Reference proteome</keyword>
<feature type="compositionally biased region" description="Low complexity" evidence="1">
    <location>
        <begin position="849"/>
        <end position="866"/>
    </location>
</feature>
<feature type="compositionally biased region" description="Basic and acidic residues" evidence="1">
    <location>
        <begin position="83"/>
        <end position="99"/>
    </location>
</feature>
<feature type="compositionally biased region" description="Basic and acidic residues" evidence="1">
    <location>
        <begin position="994"/>
        <end position="1005"/>
    </location>
</feature>
<feature type="compositionally biased region" description="Basic residues" evidence="1">
    <location>
        <begin position="31"/>
        <end position="40"/>
    </location>
</feature>
<feature type="compositionally biased region" description="Low complexity" evidence="1">
    <location>
        <begin position="45"/>
        <end position="58"/>
    </location>
</feature>
<evidence type="ECO:0000313" key="3">
    <source>
        <dbReference type="Proteomes" id="UP000827284"/>
    </source>
</evidence>
<feature type="region of interest" description="Disordered" evidence="1">
    <location>
        <begin position="146"/>
        <end position="166"/>
    </location>
</feature>
<feature type="compositionally biased region" description="Acidic residues" evidence="1">
    <location>
        <begin position="1070"/>
        <end position="1084"/>
    </location>
</feature>
<feature type="compositionally biased region" description="Acidic residues" evidence="1">
    <location>
        <begin position="1175"/>
        <end position="1186"/>
    </location>
</feature>
<accession>A0A9P3H8K4</accession>
<organism evidence="2 3">
    <name type="scientific">Entomortierella parvispora</name>
    <dbReference type="NCBI Taxonomy" id="205924"/>
    <lineage>
        <taxon>Eukaryota</taxon>
        <taxon>Fungi</taxon>
        <taxon>Fungi incertae sedis</taxon>
        <taxon>Mucoromycota</taxon>
        <taxon>Mortierellomycotina</taxon>
        <taxon>Mortierellomycetes</taxon>
        <taxon>Mortierellales</taxon>
        <taxon>Mortierellaceae</taxon>
        <taxon>Entomortierella</taxon>
    </lineage>
</organism>
<feature type="compositionally biased region" description="Low complexity" evidence="1">
    <location>
        <begin position="1052"/>
        <end position="1069"/>
    </location>
</feature>
<evidence type="ECO:0000256" key="1">
    <source>
        <dbReference type="SAM" id="MobiDB-lite"/>
    </source>
</evidence>
<feature type="region of interest" description="Disordered" evidence="1">
    <location>
        <begin position="1034"/>
        <end position="1108"/>
    </location>
</feature>
<proteinExistence type="predicted"/>
<reference evidence="2" key="1">
    <citation type="submission" date="2021-11" db="EMBL/GenBank/DDBJ databases">
        <authorList>
            <person name="Herlambang A."/>
            <person name="Guo Y."/>
            <person name="Takashima Y."/>
            <person name="Nishizawa T."/>
        </authorList>
    </citation>
    <scope>NUCLEOTIDE SEQUENCE</scope>
    <source>
        <strain evidence="2">E1425</strain>
    </source>
</reference>
<comment type="caution">
    <text evidence="2">The sequence shown here is derived from an EMBL/GenBank/DDBJ whole genome shotgun (WGS) entry which is preliminary data.</text>
</comment>
<evidence type="ECO:0000313" key="2">
    <source>
        <dbReference type="EMBL" id="GJJ72027.1"/>
    </source>
</evidence>
<feature type="region of interest" description="Disordered" evidence="1">
    <location>
        <begin position="1"/>
        <end position="120"/>
    </location>
</feature>
<name>A0A9P3H8K4_9FUNG</name>
<feature type="region of interest" description="Disordered" evidence="1">
    <location>
        <begin position="970"/>
        <end position="1020"/>
    </location>
</feature>
<gene>
    <name evidence="2" type="ORF">EMPS_04384</name>
</gene>
<dbReference type="AlphaFoldDB" id="A0A9P3H8K4"/>
<sequence>MDPMERASTRDSNGGGDSSDSDGVANETPRKRQKTQRPQKAHNNSGSEFDFGSDSGSDSGSGSGPGSGYVFESEPESESGPAPERRRPVPERIMRDARPRPPRWTRDDDETPEIESRYPQTVVSRGFKGFENGMAERVLNHLEDSLSRGGEEDEAQREQDLATETRDQGLDDVTLLNLFTAQIKTNLPRGTGKNVVKLIRQKVAQENICRLPQHFDIRKRKRAIPYYTLARVPVYLELKTYRPFDYNHKYDWMSPRSRVRQKNDELHYKFKWTEARVAEAQLSLTADAEEVVTRAKITVERGKRRMRRLDTKYYYAPIDILDRRCNWCGIQIMDFRKRFLLQSALIDVKGVGPIPTLYDLDHEGKPLCYHCVAECGALLKEKRRFQTLYELTSVPEPEGCCHCGIRESVQFNPAFGLIGKTCHDCTVYHLKEARYPLPPRLPKRHFLSLVNAIVDSTDSQGIHWDRVANDALANPRFLYTAQGLLSQWLYRVRYPEPQNYSTYVLLQRNHLTRRSQDWELYTCRAESPTHAALYFARFVALYKKRPMTYLYIRQVEEWNIPPTRTDEWEDLSSGLLTFDQLKNRIRKNLLKNAETTPLDECEEVEAKVVEEVLSNIAQIKENLQSEVVENRVPMRRQDRSMWRVRMKTEFGVANSHLLDQLHWDEEEHRRDLAEFKDYLPEIVKAYPPRKGEKEKVRRRQLRYYGKNTTKAMNEFEERQGVTKGLYGLLPLDRLEDRTPYLPQWAKRNARDIAKKTIADNRLRRIHERHVLYERYRILDHLRQRMSRHNLFKFAQPFGARSLPADISKFTGIDGIKKRNVQDCQVVALSFRGANSDVPFDKPSYHLSRPLDPLRNPNNLRLKLGPRPDLSSDSVRKNYLHGLMEKEKKAAADLDPIVTTLRLNWTYSEPLNFARRQELPDAFESAATPSGQYPVHLLPAEYQVHVFQSVLIPESRTVHVRLIRTERYRRQGDSVQGGGPVQLPSVINSENTRGFYRDSNRAERYKSSIKGPDSTALKTEPEPAVFLRSYVDPKSGQRGVETWLPKKKKEPSAAALPHALRLLRPDSNLDSTDEDESDSEEEVKEDSEKSEAEDENDLEEFNGIPHQVQYEPTIDELSEVTYFEDSQAFSKDRNRRILRQSVQEMDQEVVLPSVLRTVAAYGQLDQYLPPSAALDSDSDEDMDSEDDQPSKIQPLVERELIRYAKLKLAVAKRTPKQYPKTKRLKEEI</sequence>
<dbReference type="EMBL" id="BQFW01000006">
    <property type="protein sequence ID" value="GJJ72027.1"/>
    <property type="molecule type" value="Genomic_DNA"/>
</dbReference>
<feature type="compositionally biased region" description="Acidic residues" evidence="1">
    <location>
        <begin position="1090"/>
        <end position="1099"/>
    </location>
</feature>
<protein>
    <submittedName>
        <fullName evidence="2">Uncharacterized protein</fullName>
    </submittedName>
</protein>
<feature type="region of interest" description="Disordered" evidence="1">
    <location>
        <begin position="845"/>
        <end position="866"/>
    </location>
</feature>
<reference evidence="2" key="2">
    <citation type="journal article" date="2022" name="Microbiol. Resour. Announc.">
        <title>Whole-Genome Sequence of Entomortierella parvispora E1425, a Mucoromycotan Fungus Associated with Burkholderiaceae-Related Endosymbiotic Bacteria.</title>
        <authorList>
            <person name="Herlambang A."/>
            <person name="Guo Y."/>
            <person name="Takashima Y."/>
            <person name="Narisawa K."/>
            <person name="Ohta H."/>
            <person name="Nishizawa T."/>
        </authorList>
    </citation>
    <scope>NUCLEOTIDE SEQUENCE</scope>
    <source>
        <strain evidence="2">E1425</strain>
    </source>
</reference>
<dbReference type="Proteomes" id="UP000827284">
    <property type="component" value="Unassembled WGS sequence"/>
</dbReference>
<feature type="region of interest" description="Disordered" evidence="1">
    <location>
        <begin position="1165"/>
        <end position="1193"/>
    </location>
</feature>